<accession>A0A6J7JKV8</accession>
<name>A0A6J7JKV8_9ZZZZ</name>
<protein>
    <submittedName>
        <fullName evidence="2">Unannotated protein</fullName>
    </submittedName>
</protein>
<dbReference type="AlphaFoldDB" id="A0A6J7JKV8"/>
<sequence>MRKTRLRKVLKEKTWMITESASMTKTPPMTRRSSSVLVMIAMPATRPPSPSDPVSPMNTVAGCALYQRNPTQPPTAQAARSDRSLAPVPMKVMPR</sequence>
<dbReference type="EMBL" id="CAFBMK010000266">
    <property type="protein sequence ID" value="CAB4943527.1"/>
    <property type="molecule type" value="Genomic_DNA"/>
</dbReference>
<evidence type="ECO:0000313" key="2">
    <source>
        <dbReference type="EMBL" id="CAB4943527.1"/>
    </source>
</evidence>
<gene>
    <name evidence="2" type="ORF">UFOPK3564_03090</name>
</gene>
<evidence type="ECO:0000256" key="1">
    <source>
        <dbReference type="SAM" id="MobiDB-lite"/>
    </source>
</evidence>
<proteinExistence type="predicted"/>
<feature type="region of interest" description="Disordered" evidence="1">
    <location>
        <begin position="67"/>
        <end position="95"/>
    </location>
</feature>
<organism evidence="2">
    <name type="scientific">freshwater metagenome</name>
    <dbReference type="NCBI Taxonomy" id="449393"/>
    <lineage>
        <taxon>unclassified sequences</taxon>
        <taxon>metagenomes</taxon>
        <taxon>ecological metagenomes</taxon>
    </lineage>
</organism>
<reference evidence="2" key="1">
    <citation type="submission" date="2020-05" db="EMBL/GenBank/DDBJ databases">
        <authorList>
            <person name="Chiriac C."/>
            <person name="Salcher M."/>
            <person name="Ghai R."/>
            <person name="Kavagutti S V."/>
        </authorList>
    </citation>
    <scope>NUCLEOTIDE SEQUENCE</scope>
</reference>